<keyword evidence="2" id="KW-0732">Signal</keyword>
<dbReference type="AlphaFoldDB" id="A0A940YEQ1"/>
<keyword evidence="1" id="KW-0175">Coiled coil</keyword>
<sequence length="172" mass="18483">MLNRQPLRTRPALGTLIGACALWCPAAQAQDAAAPQPVVSTRAEYLSCLLSNDDLTRHGAQLNAAHQHHQRRVAAVQAAATDLAAQVRRHAPKNKAEADAYNRAVARQNAEVAEVNAQAQVLQARQDDLNRRVVDHNGRCGAMVISAEDRAAAEADYRRRLLARAAASAAAD</sequence>
<evidence type="ECO:0000313" key="3">
    <source>
        <dbReference type="EMBL" id="MBQ0958848.1"/>
    </source>
</evidence>
<evidence type="ECO:0000256" key="2">
    <source>
        <dbReference type="SAM" id="SignalP"/>
    </source>
</evidence>
<protein>
    <recommendedName>
        <fullName evidence="5">Lysozyme inhibitor LprI N-terminal domain-containing protein</fullName>
    </recommendedName>
</protein>
<dbReference type="RefSeq" id="WP_210801365.1">
    <property type="nucleotide sequence ID" value="NZ_JAGQDE010000005.1"/>
</dbReference>
<gene>
    <name evidence="3" type="ORF">KAK06_07740</name>
</gene>
<evidence type="ECO:0000256" key="1">
    <source>
        <dbReference type="SAM" id="Coils"/>
    </source>
</evidence>
<dbReference type="Proteomes" id="UP000678374">
    <property type="component" value="Unassembled WGS sequence"/>
</dbReference>
<reference evidence="3" key="1">
    <citation type="submission" date="2021-04" db="EMBL/GenBank/DDBJ databases">
        <title>The genome sequence of Ideonella sp. 4Y11.</title>
        <authorList>
            <person name="Liu Y."/>
        </authorList>
    </citation>
    <scope>NUCLEOTIDE SEQUENCE</scope>
    <source>
        <strain evidence="3">4Y11</strain>
    </source>
</reference>
<organism evidence="3 4">
    <name type="scientific">Ideonella aquatica</name>
    <dbReference type="NCBI Taxonomy" id="2824119"/>
    <lineage>
        <taxon>Bacteria</taxon>
        <taxon>Pseudomonadati</taxon>
        <taxon>Pseudomonadota</taxon>
        <taxon>Betaproteobacteria</taxon>
        <taxon>Burkholderiales</taxon>
        <taxon>Sphaerotilaceae</taxon>
        <taxon>Ideonella</taxon>
    </lineage>
</organism>
<evidence type="ECO:0008006" key="5">
    <source>
        <dbReference type="Google" id="ProtNLM"/>
    </source>
</evidence>
<comment type="caution">
    <text evidence="3">The sequence shown here is derived from an EMBL/GenBank/DDBJ whole genome shotgun (WGS) entry which is preliminary data.</text>
</comment>
<proteinExistence type="predicted"/>
<feature type="coiled-coil region" evidence="1">
    <location>
        <begin position="98"/>
        <end position="132"/>
    </location>
</feature>
<keyword evidence="4" id="KW-1185">Reference proteome</keyword>
<evidence type="ECO:0000313" key="4">
    <source>
        <dbReference type="Proteomes" id="UP000678374"/>
    </source>
</evidence>
<feature type="chain" id="PRO_5038129222" description="Lysozyme inhibitor LprI N-terminal domain-containing protein" evidence="2">
    <location>
        <begin position="30"/>
        <end position="172"/>
    </location>
</feature>
<feature type="signal peptide" evidence="2">
    <location>
        <begin position="1"/>
        <end position="29"/>
    </location>
</feature>
<name>A0A940YEQ1_9BURK</name>
<dbReference type="EMBL" id="JAGQDE010000005">
    <property type="protein sequence ID" value="MBQ0958848.1"/>
    <property type="molecule type" value="Genomic_DNA"/>
</dbReference>
<accession>A0A940YEQ1</accession>